<reference evidence="1" key="1">
    <citation type="submission" date="2015-04" db="UniProtKB">
        <authorList>
            <consortium name="EnsemblPlants"/>
        </authorList>
    </citation>
    <scope>IDENTIFICATION</scope>
</reference>
<protein>
    <submittedName>
        <fullName evidence="1">Uncharacterized protein</fullName>
    </submittedName>
</protein>
<proteinExistence type="predicted"/>
<dbReference type="EnsemblPlants" id="OPUNC07G05110.1">
    <property type="protein sequence ID" value="OPUNC07G05110.1"/>
    <property type="gene ID" value="OPUNC07G05110"/>
</dbReference>
<keyword evidence="2" id="KW-1185">Reference proteome</keyword>
<reference evidence="1" key="2">
    <citation type="submission" date="2018-05" db="EMBL/GenBank/DDBJ databases">
        <title>OpunRS2 (Oryza punctata Reference Sequence Version 2).</title>
        <authorList>
            <person name="Zhang J."/>
            <person name="Kudrna D."/>
            <person name="Lee S."/>
            <person name="Talag J."/>
            <person name="Welchert J."/>
            <person name="Wing R.A."/>
        </authorList>
    </citation>
    <scope>NUCLEOTIDE SEQUENCE [LARGE SCALE GENOMIC DNA]</scope>
</reference>
<dbReference type="Gramene" id="OPUNC07G05110.1">
    <property type="protein sequence ID" value="OPUNC07G05110.1"/>
    <property type="gene ID" value="OPUNC07G05110"/>
</dbReference>
<accession>A0A0E0LHV8</accession>
<dbReference type="HOGENOM" id="CLU_2403468_0_0_1"/>
<evidence type="ECO:0000313" key="2">
    <source>
        <dbReference type="Proteomes" id="UP000026962"/>
    </source>
</evidence>
<organism evidence="1">
    <name type="scientific">Oryza punctata</name>
    <name type="common">Red rice</name>
    <dbReference type="NCBI Taxonomy" id="4537"/>
    <lineage>
        <taxon>Eukaryota</taxon>
        <taxon>Viridiplantae</taxon>
        <taxon>Streptophyta</taxon>
        <taxon>Embryophyta</taxon>
        <taxon>Tracheophyta</taxon>
        <taxon>Spermatophyta</taxon>
        <taxon>Magnoliopsida</taxon>
        <taxon>Liliopsida</taxon>
        <taxon>Poales</taxon>
        <taxon>Poaceae</taxon>
        <taxon>BOP clade</taxon>
        <taxon>Oryzoideae</taxon>
        <taxon>Oryzeae</taxon>
        <taxon>Oryzinae</taxon>
        <taxon>Oryza</taxon>
    </lineage>
</organism>
<sequence length="93" mass="9850">MIPVKLAADDADAGHGSGSVIFWLQENSWKTAYGHISDEHEVTVLVLVGNGELAIAASVRGGGREALGEEEIQCLPEFSVALTHLEINLPQGL</sequence>
<dbReference type="AlphaFoldDB" id="A0A0E0LHV8"/>
<name>A0A0E0LHV8_ORYPU</name>
<evidence type="ECO:0000313" key="1">
    <source>
        <dbReference type="EnsemblPlants" id="OPUNC07G05110.1"/>
    </source>
</evidence>
<dbReference type="Proteomes" id="UP000026962">
    <property type="component" value="Chromosome 7"/>
</dbReference>